<feature type="domain" description="Haem-binding uptake Tiki superfamily ChaN" evidence="1">
    <location>
        <begin position="21"/>
        <end position="231"/>
    </location>
</feature>
<keyword evidence="3" id="KW-1185">Reference proteome</keyword>
<dbReference type="SUPFAM" id="SSF159501">
    <property type="entry name" value="EreA/ChaN-like"/>
    <property type="match status" value="1"/>
</dbReference>
<keyword evidence="2" id="KW-0449">Lipoprotein</keyword>
<gene>
    <name evidence="2" type="ORF">C6Y53_09680</name>
</gene>
<dbReference type="RefSeq" id="WP_106472264.1">
    <property type="nucleotide sequence ID" value="NZ_CP027665.1"/>
</dbReference>
<organism evidence="2 3">
    <name type="scientific">Pukyongiella litopenaei</name>
    <dbReference type="NCBI Taxonomy" id="2605946"/>
    <lineage>
        <taxon>Bacteria</taxon>
        <taxon>Pseudomonadati</taxon>
        <taxon>Pseudomonadota</taxon>
        <taxon>Alphaproteobacteria</taxon>
        <taxon>Rhodobacterales</taxon>
        <taxon>Paracoccaceae</taxon>
        <taxon>Pukyongiella</taxon>
    </lineage>
</organism>
<dbReference type="Pfam" id="PF04187">
    <property type="entry name" value="Cofac_haem_bdg"/>
    <property type="match status" value="1"/>
</dbReference>
<dbReference type="InterPro" id="IPR007314">
    <property type="entry name" value="Cofac_haem-bd_dom"/>
</dbReference>
<dbReference type="AlphaFoldDB" id="A0A2S0MQ26"/>
<reference evidence="3" key="1">
    <citation type="submission" date="2018-03" db="EMBL/GenBank/DDBJ databases">
        <title>Genomic analysis of the strain SH-1 isolated from shrimp intestine.</title>
        <authorList>
            <person name="Kim Y.-S."/>
            <person name="Kim S.-E."/>
            <person name="Kim K.-H."/>
        </authorList>
    </citation>
    <scope>NUCLEOTIDE SEQUENCE [LARGE SCALE GENOMIC DNA]</scope>
    <source>
        <strain evidence="3">SH-1</strain>
    </source>
</reference>
<dbReference type="Proteomes" id="UP000237655">
    <property type="component" value="Chromosome"/>
</dbReference>
<evidence type="ECO:0000313" key="2">
    <source>
        <dbReference type="EMBL" id="AVO37946.1"/>
    </source>
</evidence>
<name>A0A2S0MQ26_9RHOB</name>
<evidence type="ECO:0000313" key="3">
    <source>
        <dbReference type="Proteomes" id="UP000237655"/>
    </source>
</evidence>
<evidence type="ECO:0000259" key="1">
    <source>
        <dbReference type="Pfam" id="PF04187"/>
    </source>
</evidence>
<proteinExistence type="predicted"/>
<dbReference type="KEGG" id="thas:C6Y53_09680"/>
<dbReference type="CDD" id="cd14727">
    <property type="entry name" value="ChanN-like"/>
    <property type="match status" value="1"/>
</dbReference>
<sequence length="271" mass="30280">MKAGTWVSPRDGKVLTHADVIDRAGRSQVVLLGEQHDRADNHRWQMHVTAGLLAHRPDIVMGFEMFPARLTPVLMQWSDGQLTEAEFIRQSEWNEVWRFDPELYMPIFRFCRDHAIPMVGLNCRRGLVSEVGKDGWDAIAETQREGITPARPATPEYRQYLFDITGGQRADRAAQSPDDSAFDRFVRAQQTWDRAFACRIAQVVRQPGEPLVVGIIGRGHLEFGHGTPFQLTDLGITASTVLLPHDSGVPIVPDVAEAVCFMAPSPNLGTD</sequence>
<dbReference type="EMBL" id="CP027665">
    <property type="protein sequence ID" value="AVO37946.1"/>
    <property type="molecule type" value="Genomic_DNA"/>
</dbReference>
<accession>A0A2S0MQ26</accession>
<protein>
    <submittedName>
        <fullName evidence="2">ChaN family lipoprotein</fullName>
    </submittedName>
</protein>
<dbReference type="Gene3D" id="3.40.50.11550">
    <property type="match status" value="1"/>
</dbReference>